<evidence type="ECO:0000313" key="2">
    <source>
        <dbReference type="EMBL" id="KAF7640452.1"/>
    </source>
</evidence>
<accession>A0A8T0A4I0</accession>
<comment type="caution">
    <text evidence="2">The sequence shown here is derived from an EMBL/GenBank/DDBJ whole genome shotgun (WGS) entry which is preliminary data.</text>
</comment>
<protein>
    <submittedName>
        <fullName evidence="2">Uncharacterized protein</fullName>
    </submittedName>
</protein>
<proteinExistence type="predicted"/>
<keyword evidence="1" id="KW-0732">Signal</keyword>
<evidence type="ECO:0000256" key="1">
    <source>
        <dbReference type="SAM" id="SignalP"/>
    </source>
</evidence>
<dbReference type="EMBL" id="JABEBT010000001">
    <property type="protein sequence ID" value="KAF7640452.1"/>
    <property type="molecule type" value="Genomic_DNA"/>
</dbReference>
<feature type="signal peptide" evidence="1">
    <location>
        <begin position="1"/>
        <end position="39"/>
    </location>
</feature>
<reference evidence="2" key="1">
    <citation type="journal article" date="2020" name="Ecol. Evol.">
        <title>Genome structure and content of the rice root-knot nematode (Meloidogyne graminicola).</title>
        <authorList>
            <person name="Phan N.T."/>
            <person name="Danchin E.G.J."/>
            <person name="Klopp C."/>
            <person name="Perfus-Barbeoch L."/>
            <person name="Kozlowski D.K."/>
            <person name="Koutsovoulos G.D."/>
            <person name="Lopez-Roques C."/>
            <person name="Bouchez O."/>
            <person name="Zahm M."/>
            <person name="Besnard G."/>
            <person name="Bellafiore S."/>
        </authorList>
    </citation>
    <scope>NUCLEOTIDE SEQUENCE</scope>
    <source>
        <strain evidence="2">VN-18</strain>
    </source>
</reference>
<evidence type="ECO:0000313" key="3">
    <source>
        <dbReference type="Proteomes" id="UP000605970"/>
    </source>
</evidence>
<gene>
    <name evidence="2" type="ORF">Mgra_00000270</name>
</gene>
<name>A0A8T0A4I0_9BILA</name>
<sequence length="291" mass="32306">MLYRYLHQKLDTGPWTRKSSTLCSLLLLLATLFVLEVTGKEEIVGPGGHTLKDGKVELNKALIDLGYIYTGVKNRNVPGYNESLIPISCNITITEDFIKLNYDGTPCTIELLSDFKDKIEFKAGVRTGGKSDCLGIGDELERATNNTLPFIYSRSNSDINEFISNKGPPLLKDNTCSDTCRGNCTKWTSYEVSWSKGRKGKKVYVFTSLIGDIFLSREEFFVGDEVTFNLEIIKNDETLSKTPVCAPKNNPIGAPPALTITNTHLEGSYLLVFGLLPPSVDRPPKPKSFYV</sequence>
<dbReference type="OrthoDB" id="5908227at2759"/>
<keyword evidence="3" id="KW-1185">Reference proteome</keyword>
<dbReference type="AlphaFoldDB" id="A0A8T0A4I0"/>
<organism evidence="2 3">
    <name type="scientific">Meloidogyne graminicola</name>
    <dbReference type="NCBI Taxonomy" id="189291"/>
    <lineage>
        <taxon>Eukaryota</taxon>
        <taxon>Metazoa</taxon>
        <taxon>Ecdysozoa</taxon>
        <taxon>Nematoda</taxon>
        <taxon>Chromadorea</taxon>
        <taxon>Rhabditida</taxon>
        <taxon>Tylenchina</taxon>
        <taxon>Tylenchomorpha</taxon>
        <taxon>Tylenchoidea</taxon>
        <taxon>Meloidogynidae</taxon>
        <taxon>Meloidogyninae</taxon>
        <taxon>Meloidogyne</taxon>
    </lineage>
</organism>
<feature type="chain" id="PRO_5035818581" evidence="1">
    <location>
        <begin position="40"/>
        <end position="291"/>
    </location>
</feature>
<dbReference type="Proteomes" id="UP000605970">
    <property type="component" value="Unassembled WGS sequence"/>
</dbReference>